<keyword evidence="2 3" id="KW-0810">Translation regulation</keyword>
<evidence type="ECO:0000256" key="4">
    <source>
        <dbReference type="SAM" id="MobiDB-lite"/>
    </source>
</evidence>
<sequence>MRRQKRDMNSRAFDKGYQAGVTGRSQDDCPHENDAHRQSWISGWREGRCDQWDGLTGISGFHKIRAV</sequence>
<evidence type="ECO:0000256" key="2">
    <source>
        <dbReference type="ARBA" id="ARBA00022845"/>
    </source>
</evidence>
<dbReference type="GO" id="GO:0006417">
    <property type="term" value="P:regulation of translation"/>
    <property type="evidence" value="ECO:0007669"/>
    <property type="project" value="UniProtKB-UniRule"/>
</dbReference>
<dbReference type="OrthoDB" id="5917763at2"/>
<evidence type="ECO:0000256" key="3">
    <source>
        <dbReference type="HAMAP-Rule" id="MF_00919"/>
    </source>
</evidence>
<dbReference type="GO" id="GO:0005737">
    <property type="term" value="C:cytoplasm"/>
    <property type="evidence" value="ECO:0007669"/>
    <property type="project" value="UniProtKB-SubCell"/>
</dbReference>
<dbReference type="Gene3D" id="1.10.10.620">
    <property type="entry name" value="ribosome modulation factor like domain"/>
    <property type="match status" value="1"/>
</dbReference>
<dbReference type="NCBIfam" id="NF011162">
    <property type="entry name" value="PRK14563.1"/>
    <property type="match status" value="1"/>
</dbReference>
<name>A0A2N5WY65_9GAMM</name>
<comment type="caution">
    <text evidence="5">The sequence shown here is derived from an EMBL/GenBank/DDBJ whole genome shotgun (WGS) entry which is preliminary data.</text>
</comment>
<feature type="compositionally biased region" description="Basic and acidic residues" evidence="4">
    <location>
        <begin position="1"/>
        <end position="14"/>
    </location>
</feature>
<evidence type="ECO:0000313" key="5">
    <source>
        <dbReference type="EMBL" id="PLW67158.1"/>
    </source>
</evidence>
<keyword evidence="1 3" id="KW-0963">Cytoplasm</keyword>
<dbReference type="HAMAP" id="MF_00919">
    <property type="entry name" value="RMF"/>
    <property type="match status" value="1"/>
</dbReference>
<gene>
    <name evidence="3" type="primary">rmf</name>
    <name evidence="5" type="ORF">C0039_18285</name>
</gene>
<reference evidence="5 6" key="1">
    <citation type="submission" date="2018-01" db="EMBL/GenBank/DDBJ databases">
        <title>The draft genome sequence of Halioglobus lutimaris HF004.</title>
        <authorList>
            <person name="Du Z.-J."/>
            <person name="Shi M.-J."/>
        </authorList>
    </citation>
    <scope>NUCLEOTIDE SEQUENCE [LARGE SCALE GENOMIC DNA]</scope>
    <source>
        <strain evidence="5 6">HF004</strain>
    </source>
</reference>
<protein>
    <recommendedName>
        <fullName evidence="3">Ribosome modulation factor</fullName>
        <shortName evidence="3">RMF</shortName>
    </recommendedName>
</protein>
<dbReference type="EMBL" id="PKUS01000035">
    <property type="protein sequence ID" value="PLW67158.1"/>
    <property type="molecule type" value="Genomic_DNA"/>
</dbReference>
<dbReference type="AlphaFoldDB" id="A0A2N5WY65"/>
<dbReference type="InterPro" id="IPR023200">
    <property type="entry name" value="RMF_sf"/>
</dbReference>
<dbReference type="RefSeq" id="WP_076000861.1">
    <property type="nucleotide sequence ID" value="NZ_PKUS01000035.1"/>
</dbReference>
<comment type="subcellular location">
    <subcellularLocation>
        <location evidence="3">Cytoplasm</location>
    </subcellularLocation>
</comment>
<feature type="region of interest" description="Disordered" evidence="4">
    <location>
        <begin position="1"/>
        <end position="37"/>
    </location>
</feature>
<dbReference type="Pfam" id="PF04957">
    <property type="entry name" value="RMF"/>
    <property type="match status" value="1"/>
</dbReference>
<evidence type="ECO:0000313" key="6">
    <source>
        <dbReference type="Proteomes" id="UP000235005"/>
    </source>
</evidence>
<evidence type="ECO:0000256" key="1">
    <source>
        <dbReference type="ARBA" id="ARBA00022490"/>
    </source>
</evidence>
<dbReference type="NCBIfam" id="NF041886">
    <property type="entry name" value="Rmf_CrpP_fam"/>
    <property type="match status" value="1"/>
</dbReference>
<feature type="compositionally biased region" description="Basic and acidic residues" evidence="4">
    <location>
        <begin position="25"/>
        <end position="37"/>
    </location>
</feature>
<keyword evidence="6" id="KW-1185">Reference proteome</keyword>
<comment type="function">
    <text evidence="3">During stationary phase, converts 70S ribosomes to an inactive dimeric form (100S ribosomes).</text>
</comment>
<accession>A0A2N5WY65</accession>
<dbReference type="InterPro" id="IPR007040">
    <property type="entry name" value="Ribosome_modulation_factor"/>
</dbReference>
<dbReference type="Proteomes" id="UP000235005">
    <property type="component" value="Unassembled WGS sequence"/>
</dbReference>
<comment type="similarity">
    <text evidence="3">Belongs to the ribosome modulation factor family.</text>
</comment>
<proteinExistence type="inferred from homology"/>
<organism evidence="5 6">
    <name type="scientific">Pseudohalioglobus lutimaris</name>
    <dbReference type="NCBI Taxonomy" id="1737061"/>
    <lineage>
        <taxon>Bacteria</taxon>
        <taxon>Pseudomonadati</taxon>
        <taxon>Pseudomonadota</taxon>
        <taxon>Gammaproteobacteria</taxon>
        <taxon>Cellvibrionales</taxon>
        <taxon>Halieaceae</taxon>
        <taxon>Pseudohalioglobus</taxon>
    </lineage>
</organism>